<dbReference type="PANTHER" id="PTHR47245:SF2">
    <property type="entry name" value="PEPTIDYL-PROLYL CIS-TRANS ISOMERASE HP_0175-RELATED"/>
    <property type="match status" value="1"/>
</dbReference>
<accession>A0A9D2M4Z4</accession>
<protein>
    <submittedName>
        <fullName evidence="4">Peptidyl-prolyl cis-trans isomerase</fullName>
    </submittedName>
</protein>
<dbReference type="PANTHER" id="PTHR47245">
    <property type="entry name" value="PEPTIDYLPROLYL ISOMERASE"/>
    <property type="match status" value="1"/>
</dbReference>
<dbReference type="AlphaFoldDB" id="A0A9D2M4Z4"/>
<dbReference type="PROSITE" id="PS50198">
    <property type="entry name" value="PPIC_PPIASE_2"/>
    <property type="match status" value="1"/>
</dbReference>
<evidence type="ECO:0000313" key="5">
    <source>
        <dbReference type="Proteomes" id="UP000824209"/>
    </source>
</evidence>
<evidence type="ECO:0000259" key="3">
    <source>
        <dbReference type="PROSITE" id="PS50198"/>
    </source>
</evidence>
<dbReference type="EMBL" id="DWYA01000077">
    <property type="protein sequence ID" value="HJB40493.1"/>
    <property type="molecule type" value="Genomic_DNA"/>
</dbReference>
<evidence type="ECO:0000256" key="1">
    <source>
        <dbReference type="PROSITE-ProRule" id="PRU00278"/>
    </source>
</evidence>
<dbReference type="GO" id="GO:0003755">
    <property type="term" value="F:peptidyl-prolyl cis-trans isomerase activity"/>
    <property type="evidence" value="ECO:0007669"/>
    <property type="project" value="UniProtKB-KW"/>
</dbReference>
<dbReference type="Pfam" id="PF13616">
    <property type="entry name" value="Rotamase_3"/>
    <property type="match status" value="1"/>
</dbReference>
<gene>
    <name evidence="4" type="ORF">H9943_08880</name>
</gene>
<proteinExistence type="predicted"/>
<comment type="caution">
    <text evidence="4">The sequence shown here is derived from an EMBL/GenBank/DDBJ whole genome shotgun (WGS) entry which is preliminary data.</text>
</comment>
<keyword evidence="1 4" id="KW-0413">Isomerase</keyword>
<reference evidence="4" key="2">
    <citation type="submission" date="2021-04" db="EMBL/GenBank/DDBJ databases">
        <authorList>
            <person name="Gilroy R."/>
        </authorList>
    </citation>
    <scope>NUCLEOTIDE SEQUENCE</scope>
    <source>
        <strain evidence="4">ChiBcec8-14828</strain>
    </source>
</reference>
<feature type="compositionally biased region" description="Low complexity" evidence="2">
    <location>
        <begin position="255"/>
        <end position="272"/>
    </location>
</feature>
<reference evidence="4" key="1">
    <citation type="journal article" date="2021" name="PeerJ">
        <title>Extensive microbial diversity within the chicken gut microbiome revealed by metagenomics and culture.</title>
        <authorList>
            <person name="Gilroy R."/>
            <person name="Ravi A."/>
            <person name="Getino M."/>
            <person name="Pursley I."/>
            <person name="Horton D.L."/>
            <person name="Alikhan N.F."/>
            <person name="Baker D."/>
            <person name="Gharbi K."/>
            <person name="Hall N."/>
            <person name="Watson M."/>
            <person name="Adriaenssens E.M."/>
            <person name="Foster-Nyarko E."/>
            <person name="Jarju S."/>
            <person name="Secka A."/>
            <person name="Antonio M."/>
            <person name="Oren A."/>
            <person name="Chaudhuri R.R."/>
            <person name="La Ragione R."/>
            <person name="Hildebrand F."/>
            <person name="Pallen M.J."/>
        </authorList>
    </citation>
    <scope>NUCLEOTIDE SEQUENCE</scope>
    <source>
        <strain evidence="4">ChiBcec8-14828</strain>
    </source>
</reference>
<dbReference type="SUPFAM" id="SSF109998">
    <property type="entry name" value="Triger factor/SurA peptide-binding domain-like"/>
    <property type="match status" value="1"/>
</dbReference>
<evidence type="ECO:0000313" key="4">
    <source>
        <dbReference type="EMBL" id="HJB40493.1"/>
    </source>
</evidence>
<organism evidence="4 5">
    <name type="scientific">Candidatus Ruthenibacterium avium</name>
    <dbReference type="NCBI Taxonomy" id="2838751"/>
    <lineage>
        <taxon>Bacteria</taxon>
        <taxon>Bacillati</taxon>
        <taxon>Bacillota</taxon>
        <taxon>Clostridia</taxon>
        <taxon>Eubacteriales</taxon>
        <taxon>Oscillospiraceae</taxon>
        <taxon>Ruthenibacterium</taxon>
    </lineage>
</organism>
<name>A0A9D2M4Z4_9FIRM</name>
<keyword evidence="1" id="KW-0697">Rotamase</keyword>
<dbReference type="InterPro" id="IPR027304">
    <property type="entry name" value="Trigger_fact/SurA_dom_sf"/>
</dbReference>
<dbReference type="InterPro" id="IPR000297">
    <property type="entry name" value="PPIase_PpiC"/>
</dbReference>
<feature type="region of interest" description="Disordered" evidence="2">
    <location>
        <begin position="251"/>
        <end position="279"/>
    </location>
</feature>
<evidence type="ECO:0000256" key="2">
    <source>
        <dbReference type="SAM" id="MobiDB-lite"/>
    </source>
</evidence>
<dbReference type="Proteomes" id="UP000824209">
    <property type="component" value="Unassembled WGS sequence"/>
</dbReference>
<dbReference type="InterPro" id="IPR046357">
    <property type="entry name" value="PPIase_dom_sf"/>
</dbReference>
<dbReference type="SUPFAM" id="SSF54534">
    <property type="entry name" value="FKBP-like"/>
    <property type="match status" value="1"/>
</dbReference>
<dbReference type="InterPro" id="IPR050245">
    <property type="entry name" value="PrsA_foldase"/>
</dbReference>
<dbReference type="Gene3D" id="3.10.50.40">
    <property type="match status" value="1"/>
</dbReference>
<sequence length="405" mass="44291">MVMRLAPRLFKGKRTNFLKTRLLPGAGSAMEDTMKKTIAFLAALVMMASALAGCAGTAASGSASGSASASTSASASASEAAHEPGLFVDGTKVENTDPIMTIDGEDVSLDTYRFYYLRTLAMMGGAESVIAMAGDQTEELYTNLRDSAAHSLKLAKVYRDFAAEKGVTVSEDLLKELDNSIAQAKESLGEEEFQKSLEAQYFSTEEEYRSFMQDILLQQQVLIDVYGDEILNNVKENYVHVQHILIPFETEEASSESTSASTSASASGSESTASDDHSAELATAQEVLEKAKNGDDFATLMAEYSQDPGQPEQGYTFTKGYMVQEFEDASYALKEGEISDIVETDYGYHIIKRLPIDEANIKENLLQYVDSNMDTILSTDLQPLMDKVKVEYGEYYDKIAPDTLY</sequence>
<feature type="domain" description="PpiC" evidence="3">
    <location>
        <begin position="236"/>
        <end position="355"/>
    </location>
</feature>